<evidence type="ECO:0000313" key="1">
    <source>
        <dbReference type="EMBL" id="MBF9237710.1"/>
    </source>
</evidence>
<accession>A0ABS0IIT6</accession>
<protein>
    <recommendedName>
        <fullName evidence="3">AsmA-like C-terminal domain-containing protein</fullName>
    </recommendedName>
</protein>
<keyword evidence="2" id="KW-1185">Reference proteome</keyword>
<organism evidence="1 2">
    <name type="scientific">Hymenobacter jeongseonensis</name>
    <dbReference type="NCBI Taxonomy" id="2791027"/>
    <lineage>
        <taxon>Bacteria</taxon>
        <taxon>Pseudomonadati</taxon>
        <taxon>Bacteroidota</taxon>
        <taxon>Cytophagia</taxon>
        <taxon>Cytophagales</taxon>
        <taxon>Hymenobacteraceae</taxon>
        <taxon>Hymenobacter</taxon>
    </lineage>
</organism>
<proteinExistence type="predicted"/>
<dbReference type="EMBL" id="JADQDQ010000004">
    <property type="protein sequence ID" value="MBF9237710.1"/>
    <property type="molecule type" value="Genomic_DNA"/>
</dbReference>
<comment type="caution">
    <text evidence="1">The sequence shown here is derived from an EMBL/GenBank/DDBJ whole genome shotgun (WGS) entry which is preliminary data.</text>
</comment>
<gene>
    <name evidence="1" type="ORF">I2I05_09925</name>
</gene>
<reference evidence="1 2" key="1">
    <citation type="submission" date="2020-11" db="EMBL/GenBank/DDBJ databases">
        <authorList>
            <person name="Kim M.K."/>
        </authorList>
    </citation>
    <scope>NUCLEOTIDE SEQUENCE [LARGE SCALE GENOMIC DNA]</scope>
    <source>
        <strain evidence="1 2">BT683</strain>
    </source>
</reference>
<evidence type="ECO:0000313" key="2">
    <source>
        <dbReference type="Proteomes" id="UP000597617"/>
    </source>
</evidence>
<name>A0ABS0IIT6_9BACT</name>
<sequence>MKSFSVRRLLALLLLLGVLGTGVAVWLLGSEYGRKRIAQAVREGLTHNSELVLGPFEVDFSPWRDFPHLTASIHHLSLTDTSYRQRVPVLRIARADMRLHWASLLRGRAHVTRLVVNDVDFRERVDSLGHSWGLRGKRRKGTGAPPTLNLELDELLVNNFRMSSHNGYSRSEFGAVVRQARLTARLQRGVLQVAGTLDGQLSYLRTRTGSLFEREPVQAWVNYKYTFENRQGQLWNTRATLNGDTIQVSGTHRVDPSQPVGTLLKLKFVGTQPLTDVLRAALPPRLEPHLEGATSPSQAHIQYTITGLSGPTITPRNVLTFSLRNASLQWPDADQRISRWDLQGTYDNGPAHNPTSTALTLQRCRIYSPAGQLDAVFSIRDFTRPFVEGHVQGRTELQELAAVVVPGRWRARQGTADINVRLRGLLPPLAGRFDPRPLRRNMSVRGSVTLRKASFVVPVRGADISNLNVQVGLQDSVWRLSDASGVLNGMQFRAAAVTTNLYDYLGGLQPSARIAGTFAVDELRIDRLRSLLQPVARTNRTGFSPTSLPKPGRAPRDKAQLAATLGSELIPPGLLLNVGLRCQRLLLASDTLSNLAVTVRHDGQRVQLLNLAGRVWNGDVRGNVEWPTDPTNQVAPVRYQLGVRFATLNYRQFLARLARPEPTAARPTKAKGAAIPALRDLLLAANGRIGIDIDQLLFPGNESISQVRLRLEKTGGLLRVPFLRFQTPGGGRGEATATAQIDDLRLLAADADVTLRYASLDVQRLLSIVASLTTPAEPGTSALGLARATRRATRRALRQQTQPDPSLLTNGVLSAVLRVEADEVRYAAIRGSRLRLVSHLLEGEARLDNCTLNALQGRISLRGLMVSTPDRAHHPTQAQVSFEGIQLPALFSTATAMGLSVLGGDNIRGTVRGEADLRTDLGLTFLPDLPQTVGYLKTDFRDLELLNVEPLMEALKFMKEERTSHLYFEPVRSEFILANSQLLIPNLRLNSNLSSLDVSGRYGLNGHTNLYIGLKPLQALFGNNNKRVERIQDGEQKPSANRKLTYINLNRAGPGEKYKVRLFQKAEQSREHAALRQEYRDFLLTQRLDTTLRLLR</sequence>
<evidence type="ECO:0008006" key="3">
    <source>
        <dbReference type="Google" id="ProtNLM"/>
    </source>
</evidence>
<dbReference type="Proteomes" id="UP000597617">
    <property type="component" value="Unassembled WGS sequence"/>
</dbReference>
<dbReference type="RefSeq" id="WP_196282098.1">
    <property type="nucleotide sequence ID" value="NZ_JADQDQ010000004.1"/>
</dbReference>